<dbReference type="RefSeq" id="WP_376805501.1">
    <property type="nucleotide sequence ID" value="NZ_JBHTAC010000004.1"/>
</dbReference>
<keyword evidence="3" id="KW-1185">Reference proteome</keyword>
<reference evidence="3" key="1">
    <citation type="journal article" date="2019" name="Int. J. Syst. Evol. Microbiol.">
        <title>The Global Catalogue of Microorganisms (GCM) 10K type strain sequencing project: providing services to taxonomists for standard genome sequencing and annotation.</title>
        <authorList>
            <consortium name="The Broad Institute Genomics Platform"/>
            <consortium name="The Broad Institute Genome Sequencing Center for Infectious Disease"/>
            <person name="Wu L."/>
            <person name="Ma J."/>
        </authorList>
    </citation>
    <scope>NUCLEOTIDE SEQUENCE [LARGE SCALE GENOMIC DNA]</scope>
    <source>
        <strain evidence="3">CGMCC 1.9106</strain>
    </source>
</reference>
<evidence type="ECO:0000313" key="3">
    <source>
        <dbReference type="Proteomes" id="UP001596392"/>
    </source>
</evidence>
<keyword evidence="1" id="KW-0812">Transmembrane</keyword>
<evidence type="ECO:0008006" key="4">
    <source>
        <dbReference type="Google" id="ProtNLM"/>
    </source>
</evidence>
<organism evidence="2 3">
    <name type="scientific">Catellatospora aurea</name>
    <dbReference type="NCBI Taxonomy" id="1337874"/>
    <lineage>
        <taxon>Bacteria</taxon>
        <taxon>Bacillati</taxon>
        <taxon>Actinomycetota</taxon>
        <taxon>Actinomycetes</taxon>
        <taxon>Micromonosporales</taxon>
        <taxon>Micromonosporaceae</taxon>
        <taxon>Catellatospora</taxon>
    </lineage>
</organism>
<feature type="transmembrane region" description="Helical" evidence="1">
    <location>
        <begin position="122"/>
        <end position="140"/>
    </location>
</feature>
<proteinExistence type="predicted"/>
<sequence>MAKVELLRPRSVAVWWLFLVAGLGLATMTAVTKFGDLDKQKRLRADGTAVIAVVTGHKDGSGRVAEQIQVAYQVQGLSYQQWIKGDAAVGESMWLWLGPADPAEFVAHNGSTDDSLAFFNTWMGMPWGLGFAAIGAAVLVRDLRAARAARTAAQRGLRRKRWQPPAR</sequence>
<accession>A0ABW2GPU7</accession>
<protein>
    <recommendedName>
        <fullName evidence="4">DUF3592 domain-containing protein</fullName>
    </recommendedName>
</protein>
<feature type="transmembrane region" description="Helical" evidence="1">
    <location>
        <begin position="12"/>
        <end position="31"/>
    </location>
</feature>
<name>A0ABW2GPU7_9ACTN</name>
<evidence type="ECO:0000313" key="2">
    <source>
        <dbReference type="EMBL" id="MFC7242072.1"/>
    </source>
</evidence>
<keyword evidence="1" id="KW-0472">Membrane</keyword>
<comment type="caution">
    <text evidence="2">The sequence shown here is derived from an EMBL/GenBank/DDBJ whole genome shotgun (WGS) entry which is preliminary data.</text>
</comment>
<keyword evidence="1" id="KW-1133">Transmembrane helix</keyword>
<gene>
    <name evidence="2" type="ORF">ACFQO7_06210</name>
</gene>
<evidence type="ECO:0000256" key="1">
    <source>
        <dbReference type="SAM" id="Phobius"/>
    </source>
</evidence>
<dbReference type="Proteomes" id="UP001596392">
    <property type="component" value="Unassembled WGS sequence"/>
</dbReference>
<dbReference type="EMBL" id="JBHTAC010000004">
    <property type="protein sequence ID" value="MFC7242072.1"/>
    <property type="molecule type" value="Genomic_DNA"/>
</dbReference>